<organism evidence="2">
    <name type="scientific">human gut metagenome</name>
    <dbReference type="NCBI Taxonomy" id="408170"/>
    <lineage>
        <taxon>unclassified sequences</taxon>
        <taxon>metagenomes</taxon>
        <taxon>organismal metagenomes</taxon>
    </lineage>
</organism>
<evidence type="ECO:0000256" key="1">
    <source>
        <dbReference type="SAM" id="Phobius"/>
    </source>
</evidence>
<evidence type="ECO:0000313" key="2">
    <source>
        <dbReference type="EMBL" id="ETJ39647.1"/>
    </source>
</evidence>
<sequence>MGFIYFYLSNLSIFNIAVANNFALSY</sequence>
<keyword evidence="1" id="KW-0472">Membrane</keyword>
<dbReference type="AlphaFoldDB" id="W1YAV2"/>
<feature type="transmembrane region" description="Helical" evidence="1">
    <location>
        <begin position="6"/>
        <end position="24"/>
    </location>
</feature>
<name>W1YAV2_9ZZZZ</name>
<dbReference type="EMBL" id="AZMM01006481">
    <property type="protein sequence ID" value="ETJ39647.1"/>
    <property type="molecule type" value="Genomic_DNA"/>
</dbReference>
<comment type="caution">
    <text evidence="2">The sequence shown here is derived from an EMBL/GenBank/DDBJ whole genome shotgun (WGS) entry which is preliminary data.</text>
</comment>
<keyword evidence="1" id="KW-1133">Transmembrane helix</keyword>
<accession>W1YAV2</accession>
<feature type="non-terminal residue" evidence="2">
    <location>
        <position position="26"/>
    </location>
</feature>
<proteinExistence type="predicted"/>
<keyword evidence="1" id="KW-0812">Transmembrane</keyword>
<reference evidence="2" key="1">
    <citation type="submission" date="2013-12" db="EMBL/GenBank/DDBJ databases">
        <title>A Varibaculum cambriense genome reconstructed from a premature infant gut community with otherwise low bacterial novelty that shifts toward anaerobic metabolism during the third week of life.</title>
        <authorList>
            <person name="Brown C.T."/>
            <person name="Sharon I."/>
            <person name="Thomas B.C."/>
            <person name="Castelle C.J."/>
            <person name="Morowitz M.J."/>
            <person name="Banfield J.F."/>
        </authorList>
    </citation>
    <scope>NUCLEOTIDE SEQUENCE</scope>
</reference>
<protein>
    <submittedName>
        <fullName evidence="2">Uncharacterized protein</fullName>
    </submittedName>
</protein>
<gene>
    <name evidence="2" type="ORF">Q604_UNBC06481G0001</name>
</gene>